<evidence type="ECO:0000256" key="2">
    <source>
        <dbReference type="ARBA" id="ARBA00011738"/>
    </source>
</evidence>
<comment type="catalytic activity">
    <reaction evidence="6">
        <text>a phosphate monoester + H2O = an alcohol + phosphate</text>
        <dbReference type="Rhea" id="RHEA:15017"/>
        <dbReference type="ChEBI" id="CHEBI:15377"/>
        <dbReference type="ChEBI" id="CHEBI:30879"/>
        <dbReference type="ChEBI" id="CHEBI:43474"/>
        <dbReference type="ChEBI" id="CHEBI:67140"/>
        <dbReference type="EC" id="3.1.3.2"/>
    </reaction>
</comment>
<dbReference type="Gene3D" id="3.60.21.10">
    <property type="match status" value="1"/>
</dbReference>
<comment type="subunit">
    <text evidence="2">Homodimer.</text>
</comment>
<evidence type="ECO:0000256" key="4">
    <source>
        <dbReference type="ARBA" id="ARBA00022729"/>
    </source>
</evidence>
<keyword evidence="4 6" id="KW-0732">Signal</keyword>
<dbReference type="PANTHER" id="PTHR45778">
    <property type="entry name" value="PURPLE ACID PHOSPHATASE-RELATED"/>
    <property type="match status" value="1"/>
</dbReference>
<dbReference type="CDD" id="cd00839">
    <property type="entry name" value="MPP_PAPs"/>
    <property type="match status" value="1"/>
</dbReference>
<evidence type="ECO:0000259" key="8">
    <source>
        <dbReference type="Pfam" id="PF14008"/>
    </source>
</evidence>
<dbReference type="InterPro" id="IPR041792">
    <property type="entry name" value="MPP_PAP"/>
</dbReference>
<dbReference type="SUPFAM" id="SSF49363">
    <property type="entry name" value="Purple acid phosphatase, N-terminal domain"/>
    <property type="match status" value="1"/>
</dbReference>
<keyword evidence="6" id="KW-0378">Hydrolase</keyword>
<dbReference type="GeneID" id="136814414"/>
<dbReference type="EnsemblMetazoa" id="CLYHEMT003195.1">
    <property type="protein sequence ID" value="CLYHEMP003195.1"/>
    <property type="gene ID" value="CLYHEMG003195"/>
</dbReference>
<feature type="domain" description="Calcineurin-like phosphoesterase" evidence="7">
    <location>
        <begin position="303"/>
        <end position="506"/>
    </location>
</feature>
<dbReference type="PANTHER" id="PTHR45778:SF7">
    <property type="entry name" value="PURPLE ACID PHOSPHATASE"/>
    <property type="match status" value="1"/>
</dbReference>
<proteinExistence type="inferred from homology"/>
<dbReference type="GO" id="GO:0005576">
    <property type="term" value="C:extracellular region"/>
    <property type="evidence" value="ECO:0007669"/>
    <property type="project" value="UniProtKB-SubCell"/>
</dbReference>
<keyword evidence="11" id="KW-1185">Reference proteome</keyword>
<name>A0A7M5V6H9_9CNID</name>
<accession>A0A7M5V6H9</accession>
<dbReference type="AlphaFoldDB" id="A0A7M5V6H9"/>
<feature type="domain" description="Purple acid phosphatase N-terminal" evidence="9">
    <location>
        <begin position="175"/>
        <end position="275"/>
    </location>
</feature>
<dbReference type="Proteomes" id="UP000594262">
    <property type="component" value="Unplaced"/>
</dbReference>
<dbReference type="EC" id="3.1.3.2" evidence="6"/>
<feature type="domain" description="Purple acid phosphatase C-terminal" evidence="8">
    <location>
        <begin position="522"/>
        <end position="581"/>
    </location>
</feature>
<keyword evidence="3" id="KW-0964">Secreted</keyword>
<dbReference type="SUPFAM" id="SSF56300">
    <property type="entry name" value="Metallo-dependent phosphatases"/>
    <property type="match status" value="1"/>
</dbReference>
<evidence type="ECO:0000259" key="9">
    <source>
        <dbReference type="Pfam" id="PF16656"/>
    </source>
</evidence>
<reference evidence="10" key="1">
    <citation type="submission" date="2021-01" db="UniProtKB">
        <authorList>
            <consortium name="EnsemblMetazoa"/>
        </authorList>
    </citation>
    <scope>IDENTIFICATION</scope>
</reference>
<evidence type="ECO:0000256" key="6">
    <source>
        <dbReference type="RuleBase" id="RU361203"/>
    </source>
</evidence>
<dbReference type="InterPro" id="IPR029052">
    <property type="entry name" value="Metallo-depent_PP-like"/>
</dbReference>
<dbReference type="GO" id="GO:0003993">
    <property type="term" value="F:acid phosphatase activity"/>
    <property type="evidence" value="ECO:0007669"/>
    <property type="project" value="UniProtKB-EC"/>
</dbReference>
<evidence type="ECO:0000256" key="3">
    <source>
        <dbReference type="ARBA" id="ARBA00022525"/>
    </source>
</evidence>
<comment type="similarity">
    <text evidence="6">Belongs to the metallophosphoesterase superfamily. Purple acid phosphatase family.</text>
</comment>
<keyword evidence="5" id="KW-0325">Glycoprotein</keyword>
<evidence type="ECO:0000256" key="1">
    <source>
        <dbReference type="ARBA" id="ARBA00004613"/>
    </source>
</evidence>
<evidence type="ECO:0000256" key="5">
    <source>
        <dbReference type="ARBA" id="ARBA00023180"/>
    </source>
</evidence>
<dbReference type="InterPro" id="IPR004843">
    <property type="entry name" value="Calcineurin-like_PHP"/>
</dbReference>
<evidence type="ECO:0000313" key="11">
    <source>
        <dbReference type="Proteomes" id="UP000594262"/>
    </source>
</evidence>
<sequence length="586" mass="67077">MRNEMRVLVGFLFCICVGFSFCMKDDESIPTYFRKLADNGKLIDRGSKQYNQDIPNKFVTKISRKDASSVSLKVYPEVAENGGLVAVNWYGVAEPNEKDFISLYCPDDDNPKHYLDYFNIDVSVSWKAGFGEHFVPVFNMRTNCVFKYFRWVGEAGQLAATSSVITFRGGPLAIHQIHLSLTGDPTQMRVMWVSSKAQEVIVNYGTTESLGQKETKFTSNTYKAGDLCHSPANDTGFWDPGYIYDVLLTGLEPNTKYYYTIQNEQNTSSIRSFMTAIPAGDKTPYKFFAYGDQGTDNAPQGKATAKNVILNLQQDEDFRLVFHNGDISYALGYAYVWDQYFTLIEPYASRLPYMVGIGNHEYDHTYGGEHDPSHAEGEGYHPAWGNLGDDSNGECGVPMYHRFHMPNTGNKLWWYSYDYGMVHFIMMSTEHDFSPESPQYTWLEKDLKSVDRTKTPWIIIGGHRAMYCSALMPDDYVVSLNMQRLFEDLLHKYNVDLAFWAHYHSYERTCRVYKQQCSKTEGTVHMVIGAAGRSTDPDAWLPKPWSAYHYVDYGYGKVEVVNSTALKWEWVLNKSGQVFDTYWLTK</sequence>
<evidence type="ECO:0000313" key="10">
    <source>
        <dbReference type="EnsemblMetazoa" id="CLYHEMP003195.1"/>
    </source>
</evidence>
<protein>
    <recommendedName>
        <fullName evidence="6">Purple acid phosphatase</fullName>
        <ecNumber evidence="6">3.1.3.2</ecNumber>
    </recommendedName>
</protein>
<comment type="subcellular location">
    <subcellularLocation>
        <location evidence="1">Secreted</location>
    </subcellularLocation>
</comment>
<feature type="signal peptide" evidence="6">
    <location>
        <begin position="1"/>
        <end position="22"/>
    </location>
</feature>
<organism evidence="10 11">
    <name type="scientific">Clytia hemisphaerica</name>
    <dbReference type="NCBI Taxonomy" id="252671"/>
    <lineage>
        <taxon>Eukaryota</taxon>
        <taxon>Metazoa</taxon>
        <taxon>Cnidaria</taxon>
        <taxon>Hydrozoa</taxon>
        <taxon>Hydroidolina</taxon>
        <taxon>Leptothecata</taxon>
        <taxon>Obeliida</taxon>
        <taxon>Clytiidae</taxon>
        <taxon>Clytia</taxon>
    </lineage>
</organism>
<dbReference type="InterPro" id="IPR025733">
    <property type="entry name" value="PAPs_C"/>
</dbReference>
<feature type="chain" id="PRO_5029943788" description="Purple acid phosphatase" evidence="6">
    <location>
        <begin position="23"/>
        <end position="586"/>
    </location>
</feature>
<dbReference type="RefSeq" id="XP_066927057.1">
    <property type="nucleotide sequence ID" value="XM_067070956.1"/>
</dbReference>
<dbReference type="InterPro" id="IPR015914">
    <property type="entry name" value="PAPs_N"/>
</dbReference>
<dbReference type="Gene3D" id="2.60.40.380">
    <property type="entry name" value="Purple acid phosphatase-like, N-terminal"/>
    <property type="match status" value="1"/>
</dbReference>
<dbReference type="GO" id="GO:0046872">
    <property type="term" value="F:metal ion binding"/>
    <property type="evidence" value="ECO:0007669"/>
    <property type="project" value="InterPro"/>
</dbReference>
<dbReference type="Pfam" id="PF16656">
    <property type="entry name" value="Pur_ac_phosph_N"/>
    <property type="match status" value="1"/>
</dbReference>
<evidence type="ECO:0000259" key="7">
    <source>
        <dbReference type="Pfam" id="PF00149"/>
    </source>
</evidence>
<dbReference type="Gene3D" id="2.60.40.2840">
    <property type="match status" value="1"/>
</dbReference>
<dbReference type="Pfam" id="PF14008">
    <property type="entry name" value="Metallophos_C"/>
    <property type="match status" value="1"/>
</dbReference>
<dbReference type="Pfam" id="PF00149">
    <property type="entry name" value="Metallophos"/>
    <property type="match status" value="1"/>
</dbReference>
<dbReference type="OrthoDB" id="45007at2759"/>
<dbReference type="InterPro" id="IPR008963">
    <property type="entry name" value="Purple_acid_Pase-like_N"/>
</dbReference>